<dbReference type="Proteomes" id="UP000265848">
    <property type="component" value="Unassembled WGS sequence"/>
</dbReference>
<gene>
    <name evidence="1" type="ORF">DL237_13760</name>
</gene>
<dbReference type="Gene3D" id="3.30.70.1520">
    <property type="entry name" value="Heterotetrameric sarcosine oxidase"/>
    <property type="match status" value="1"/>
</dbReference>
<accession>A0A399J018</accession>
<dbReference type="RefSeq" id="WP_119399659.1">
    <property type="nucleotide sequence ID" value="NZ_QWJJ01000012.1"/>
</dbReference>
<evidence type="ECO:0000313" key="1">
    <source>
        <dbReference type="EMBL" id="RII38007.1"/>
    </source>
</evidence>
<dbReference type="InterPro" id="IPR007375">
    <property type="entry name" value="SoxG"/>
</dbReference>
<dbReference type="OrthoDB" id="9814782at2"/>
<protein>
    <submittedName>
        <fullName evidence="1">Sarcosine oxidase subunit gamma</fullName>
    </submittedName>
</protein>
<proteinExistence type="predicted"/>
<name>A0A399J018_9RHOB</name>
<keyword evidence="2" id="KW-1185">Reference proteome</keyword>
<reference evidence="1 2" key="1">
    <citation type="submission" date="2018-08" db="EMBL/GenBank/DDBJ databases">
        <title>Pseudooceanicola sediminis CY03 in the family Rhodobacteracea.</title>
        <authorList>
            <person name="Zhang Y.-J."/>
        </authorList>
    </citation>
    <scope>NUCLEOTIDE SEQUENCE [LARGE SCALE GENOMIC DNA]</scope>
    <source>
        <strain evidence="1 2">CY03</strain>
    </source>
</reference>
<sequence>MSDMTGPTPVGALHGASYDGYVRIAEEPMRGMITLRGDLSGPLAKGATTVTGLDMPGPREVTVMTEKAIAWMSPDELMVMVPLADLPAALETLDTTLRDPFATAVDVSQARSIFSITGPDALVREVVAKLAPVDMDPQQFRPGMFRRTRLAQVPAALWLPAPGRVELICFRSVADYVFTILADAAKPGSEAGLFA</sequence>
<comment type="caution">
    <text evidence="1">The sequence shown here is derived from an EMBL/GenBank/DDBJ whole genome shotgun (WGS) entry which is preliminary data.</text>
</comment>
<dbReference type="EMBL" id="QWJJ01000012">
    <property type="protein sequence ID" value="RII38007.1"/>
    <property type="molecule type" value="Genomic_DNA"/>
</dbReference>
<evidence type="ECO:0000313" key="2">
    <source>
        <dbReference type="Proteomes" id="UP000265848"/>
    </source>
</evidence>
<dbReference type="Gene3D" id="3.30.1360.120">
    <property type="entry name" value="Probable tRNA modification gtpase trme, domain 1"/>
    <property type="match status" value="1"/>
</dbReference>
<dbReference type="SUPFAM" id="SSF103025">
    <property type="entry name" value="Folate-binding domain"/>
    <property type="match status" value="1"/>
</dbReference>
<dbReference type="InterPro" id="IPR027266">
    <property type="entry name" value="TrmE/GcvT-like"/>
</dbReference>
<dbReference type="Pfam" id="PF04268">
    <property type="entry name" value="SoxG"/>
    <property type="match status" value="1"/>
</dbReference>
<organism evidence="1 2">
    <name type="scientific">Pseudooceanicola sediminis</name>
    <dbReference type="NCBI Taxonomy" id="2211117"/>
    <lineage>
        <taxon>Bacteria</taxon>
        <taxon>Pseudomonadati</taxon>
        <taxon>Pseudomonadota</taxon>
        <taxon>Alphaproteobacteria</taxon>
        <taxon>Rhodobacterales</taxon>
        <taxon>Paracoccaceae</taxon>
        <taxon>Pseudooceanicola</taxon>
    </lineage>
</organism>
<dbReference type="AlphaFoldDB" id="A0A399J018"/>